<gene>
    <name evidence="2" type="ORF">WDS16_13640</name>
</gene>
<name>A0ABZ2PQH2_9NOCA</name>
<dbReference type="Proteomes" id="UP001432000">
    <property type="component" value="Chromosome"/>
</dbReference>
<evidence type="ECO:0000313" key="3">
    <source>
        <dbReference type="Proteomes" id="UP001432000"/>
    </source>
</evidence>
<proteinExistence type="predicted"/>
<dbReference type="Gene3D" id="1.20.1250.20">
    <property type="entry name" value="MFS general substrate transporter like domains"/>
    <property type="match status" value="1"/>
</dbReference>
<evidence type="ECO:0000313" key="2">
    <source>
        <dbReference type="EMBL" id="WXG71430.1"/>
    </source>
</evidence>
<dbReference type="EMBL" id="CP147846">
    <property type="protein sequence ID" value="WXG71430.1"/>
    <property type="molecule type" value="Genomic_DNA"/>
</dbReference>
<feature type="transmembrane region" description="Helical" evidence="1">
    <location>
        <begin position="26"/>
        <end position="45"/>
    </location>
</feature>
<organism evidence="2 3">
    <name type="scientific">Rhodococcus sovatensis</name>
    <dbReference type="NCBI Taxonomy" id="1805840"/>
    <lineage>
        <taxon>Bacteria</taxon>
        <taxon>Bacillati</taxon>
        <taxon>Actinomycetota</taxon>
        <taxon>Actinomycetes</taxon>
        <taxon>Mycobacteriales</taxon>
        <taxon>Nocardiaceae</taxon>
        <taxon>Rhodococcus</taxon>
    </lineage>
</organism>
<keyword evidence="1" id="KW-1133">Transmembrane helix</keyword>
<keyword evidence="1" id="KW-0812">Transmembrane</keyword>
<feature type="transmembrane region" description="Helical" evidence="1">
    <location>
        <begin position="57"/>
        <end position="75"/>
    </location>
</feature>
<reference evidence="2 3" key="1">
    <citation type="submission" date="2024-03" db="EMBL/GenBank/DDBJ databases">
        <title>Natural products discovery in diverse microorganisms through a two-stage MS feature dereplication strategy.</title>
        <authorList>
            <person name="Zhang R."/>
        </authorList>
    </citation>
    <scope>NUCLEOTIDE SEQUENCE [LARGE SCALE GENOMIC DNA]</scope>
    <source>
        <strain evidence="2 3">18930</strain>
    </source>
</reference>
<dbReference type="RefSeq" id="WP_338893160.1">
    <property type="nucleotide sequence ID" value="NZ_CP147846.1"/>
</dbReference>
<dbReference type="InterPro" id="IPR036259">
    <property type="entry name" value="MFS_trans_sf"/>
</dbReference>
<evidence type="ECO:0000256" key="1">
    <source>
        <dbReference type="SAM" id="Phobius"/>
    </source>
</evidence>
<protein>
    <submittedName>
        <fullName evidence="2">Uncharacterized protein</fullName>
    </submittedName>
</protein>
<sequence>MAETWQYGDSDEDTAEQNSARTRPSALLFLVGLAALIVSVSALIGPTALEALSDVQFRWVFVVAAIVVGLALLIAPNRKGK</sequence>
<keyword evidence="1" id="KW-0472">Membrane</keyword>
<keyword evidence="3" id="KW-1185">Reference proteome</keyword>
<accession>A0ABZ2PQH2</accession>